<evidence type="ECO:0000313" key="6">
    <source>
        <dbReference type="Proteomes" id="UP000053611"/>
    </source>
</evidence>
<accession>A0A0J0XHJ2</accession>
<evidence type="ECO:0008006" key="7">
    <source>
        <dbReference type="Google" id="ProtNLM"/>
    </source>
</evidence>
<dbReference type="EMBL" id="KQ087233">
    <property type="protein sequence ID" value="KLT40528.1"/>
    <property type="molecule type" value="Genomic_DNA"/>
</dbReference>
<feature type="region of interest" description="Disordered" evidence="3">
    <location>
        <begin position="59"/>
        <end position="78"/>
    </location>
</feature>
<proteinExistence type="predicted"/>
<dbReference type="GO" id="GO:0004623">
    <property type="term" value="F:phospholipase A2 activity"/>
    <property type="evidence" value="ECO:0007669"/>
    <property type="project" value="InterPro"/>
</dbReference>
<dbReference type="AlphaFoldDB" id="A0A0J0XHJ2"/>
<dbReference type="RefSeq" id="XP_018277019.1">
    <property type="nucleotide sequence ID" value="XM_018419568.1"/>
</dbReference>
<dbReference type="GO" id="GO:0050482">
    <property type="term" value="P:arachidonate secretion"/>
    <property type="evidence" value="ECO:0007669"/>
    <property type="project" value="InterPro"/>
</dbReference>
<dbReference type="PROSITE" id="PS00118">
    <property type="entry name" value="PA2_HIS"/>
    <property type="match status" value="1"/>
</dbReference>
<feature type="chain" id="PRO_5005245322" description="Phospholipase A2" evidence="4">
    <location>
        <begin position="19"/>
        <end position="177"/>
    </location>
</feature>
<dbReference type="InterPro" id="IPR036444">
    <property type="entry name" value="PLipase_A2_dom_sf"/>
</dbReference>
<dbReference type="InterPro" id="IPR033113">
    <property type="entry name" value="PLA2_histidine"/>
</dbReference>
<dbReference type="SUPFAM" id="SSF48619">
    <property type="entry name" value="Phospholipase A2, PLA2"/>
    <property type="match status" value="1"/>
</dbReference>
<keyword evidence="2" id="KW-0964">Secreted</keyword>
<sequence>MRILLLSLLAFATAQVDTNSNVPRDGMEGQPPQLPMRDIAANVIRDASAQLTTRAVEKRDASGRCPAGQTPVPNGVPSTPNGCGPEKFEGLVPELWFNACCGQHDICYGDCPRSKAECDSAFLTCMNAACDKEFPGTWSAKRLGCRAKAGLYWGAVKIGGRSSFEGGTEDHCTCVAA</sequence>
<dbReference type="GO" id="GO:0005576">
    <property type="term" value="C:extracellular region"/>
    <property type="evidence" value="ECO:0007669"/>
    <property type="project" value="UniProtKB-SubCell"/>
</dbReference>
<dbReference type="OrthoDB" id="3629107at2759"/>
<keyword evidence="6" id="KW-1185">Reference proteome</keyword>
<name>A0A0J0XHJ2_9TREE</name>
<feature type="signal peptide" evidence="4">
    <location>
        <begin position="1"/>
        <end position="18"/>
    </location>
</feature>
<dbReference type="Gene3D" id="1.20.90.10">
    <property type="entry name" value="Phospholipase A2 domain"/>
    <property type="match status" value="1"/>
</dbReference>
<dbReference type="Proteomes" id="UP000053611">
    <property type="component" value="Unassembled WGS sequence"/>
</dbReference>
<dbReference type="PANTHER" id="PTHR12824:SF8">
    <property type="entry name" value="GXIVSPLA2, ISOFORM A"/>
    <property type="match status" value="1"/>
</dbReference>
<dbReference type="GeneID" id="28980171"/>
<dbReference type="PANTHER" id="PTHR12824">
    <property type="entry name" value="GROUP XII SECRETORY PHOSPHOLIPASE A2 FAMILY MEMBER"/>
    <property type="match status" value="1"/>
</dbReference>
<evidence type="ECO:0000256" key="4">
    <source>
        <dbReference type="SAM" id="SignalP"/>
    </source>
</evidence>
<organism evidence="5 6">
    <name type="scientific">Cutaneotrichosporon oleaginosum</name>
    <dbReference type="NCBI Taxonomy" id="879819"/>
    <lineage>
        <taxon>Eukaryota</taxon>
        <taxon>Fungi</taxon>
        <taxon>Dikarya</taxon>
        <taxon>Basidiomycota</taxon>
        <taxon>Agaricomycotina</taxon>
        <taxon>Tremellomycetes</taxon>
        <taxon>Trichosporonales</taxon>
        <taxon>Trichosporonaceae</taxon>
        <taxon>Cutaneotrichosporon</taxon>
    </lineage>
</organism>
<evidence type="ECO:0000313" key="5">
    <source>
        <dbReference type="EMBL" id="KLT40528.1"/>
    </source>
</evidence>
<dbReference type="GO" id="GO:0005509">
    <property type="term" value="F:calcium ion binding"/>
    <property type="evidence" value="ECO:0007669"/>
    <property type="project" value="InterPro"/>
</dbReference>
<dbReference type="Pfam" id="PF06951">
    <property type="entry name" value="PLA2G12"/>
    <property type="match status" value="1"/>
</dbReference>
<comment type="subcellular location">
    <subcellularLocation>
        <location evidence="1">Secreted</location>
    </subcellularLocation>
</comment>
<evidence type="ECO:0000256" key="2">
    <source>
        <dbReference type="ARBA" id="ARBA00022525"/>
    </source>
</evidence>
<evidence type="ECO:0000256" key="1">
    <source>
        <dbReference type="ARBA" id="ARBA00004613"/>
    </source>
</evidence>
<dbReference type="STRING" id="879819.A0A0J0XHJ2"/>
<protein>
    <recommendedName>
        <fullName evidence="7">Phospholipase A2</fullName>
    </recommendedName>
</protein>
<evidence type="ECO:0000256" key="3">
    <source>
        <dbReference type="SAM" id="MobiDB-lite"/>
    </source>
</evidence>
<keyword evidence="4" id="KW-0732">Signal</keyword>
<dbReference type="GO" id="GO:0016042">
    <property type="term" value="P:lipid catabolic process"/>
    <property type="evidence" value="ECO:0007669"/>
    <property type="project" value="InterPro"/>
</dbReference>
<dbReference type="InterPro" id="IPR010711">
    <property type="entry name" value="PLA2G12"/>
</dbReference>
<gene>
    <name evidence="5" type="ORF">CC85DRAFT_148119</name>
</gene>
<dbReference type="GO" id="GO:0006644">
    <property type="term" value="P:phospholipid metabolic process"/>
    <property type="evidence" value="ECO:0007669"/>
    <property type="project" value="InterPro"/>
</dbReference>
<reference evidence="5 6" key="1">
    <citation type="submission" date="2015-03" db="EMBL/GenBank/DDBJ databases">
        <title>Genomics and transcriptomics of the oil-accumulating basidiomycete yeast T. oleaginosus allow insights into substrate utilization and the diverse evolutionary trajectories of mating systems in fungi.</title>
        <authorList>
            <consortium name="DOE Joint Genome Institute"/>
            <person name="Kourist R."/>
            <person name="Kracht O."/>
            <person name="Bracharz F."/>
            <person name="Lipzen A."/>
            <person name="Nolan M."/>
            <person name="Ohm R."/>
            <person name="Grigoriev I."/>
            <person name="Sun S."/>
            <person name="Heitman J."/>
            <person name="Bruck T."/>
            <person name="Nowrousian M."/>
        </authorList>
    </citation>
    <scope>NUCLEOTIDE SEQUENCE [LARGE SCALE GENOMIC DNA]</scope>
    <source>
        <strain evidence="5 6">IBC0246</strain>
    </source>
</reference>